<dbReference type="InterPro" id="IPR011335">
    <property type="entry name" value="Restrct_endonuc-II-like"/>
</dbReference>
<dbReference type="InterPro" id="IPR011604">
    <property type="entry name" value="PDDEXK-like_dom_sf"/>
</dbReference>
<dbReference type="PANTHER" id="PTHR46609:SF8">
    <property type="entry name" value="YQAJ VIRAL RECOMBINASE DOMAIN-CONTAINING PROTEIN"/>
    <property type="match status" value="1"/>
</dbReference>
<dbReference type="PANTHER" id="PTHR46609">
    <property type="entry name" value="EXONUCLEASE, PHAGE-TYPE/RECB, C-TERMINAL DOMAIN-CONTAINING PROTEIN"/>
    <property type="match status" value="1"/>
</dbReference>
<reference evidence="1 2" key="1">
    <citation type="submission" date="2023-02" db="EMBL/GenBank/DDBJ databases">
        <title>LHISI_Scaffold_Assembly.</title>
        <authorList>
            <person name="Stuart O.P."/>
            <person name="Cleave R."/>
            <person name="Magrath M.J.L."/>
            <person name="Mikheyev A.S."/>
        </authorList>
    </citation>
    <scope>NUCLEOTIDE SEQUENCE [LARGE SCALE GENOMIC DNA]</scope>
    <source>
        <strain evidence="1">Daus_M_001</strain>
        <tissue evidence="1">Leg muscle</tissue>
    </source>
</reference>
<gene>
    <name evidence="1" type="ORF">PR048_011705</name>
</gene>
<dbReference type="Proteomes" id="UP001159363">
    <property type="component" value="Chromosome X"/>
</dbReference>
<dbReference type="InterPro" id="IPR051703">
    <property type="entry name" value="NF-kappa-B_Signaling_Reg"/>
</dbReference>
<evidence type="ECO:0008006" key="3">
    <source>
        <dbReference type="Google" id="ProtNLM"/>
    </source>
</evidence>
<comment type="caution">
    <text evidence="1">The sequence shown here is derived from an EMBL/GenBank/DDBJ whole genome shotgun (WGS) entry which is preliminary data.</text>
</comment>
<organism evidence="1 2">
    <name type="scientific">Dryococelus australis</name>
    <dbReference type="NCBI Taxonomy" id="614101"/>
    <lineage>
        <taxon>Eukaryota</taxon>
        <taxon>Metazoa</taxon>
        <taxon>Ecdysozoa</taxon>
        <taxon>Arthropoda</taxon>
        <taxon>Hexapoda</taxon>
        <taxon>Insecta</taxon>
        <taxon>Pterygota</taxon>
        <taxon>Neoptera</taxon>
        <taxon>Polyneoptera</taxon>
        <taxon>Phasmatodea</taxon>
        <taxon>Verophasmatodea</taxon>
        <taxon>Anareolatae</taxon>
        <taxon>Phasmatidae</taxon>
        <taxon>Eurycanthinae</taxon>
        <taxon>Dryococelus</taxon>
    </lineage>
</organism>
<evidence type="ECO:0000313" key="2">
    <source>
        <dbReference type="Proteomes" id="UP001159363"/>
    </source>
</evidence>
<evidence type="ECO:0000313" key="1">
    <source>
        <dbReference type="EMBL" id="KAJ8885507.1"/>
    </source>
</evidence>
<dbReference type="SUPFAM" id="SSF52980">
    <property type="entry name" value="Restriction endonuclease-like"/>
    <property type="match status" value="1"/>
</dbReference>
<protein>
    <recommendedName>
        <fullName evidence="3">YqaJ viral recombinase domain-containing protein</fullName>
    </recommendedName>
</protein>
<name>A0ABQ9HME7_9NEOP</name>
<dbReference type="EMBL" id="JARBHB010000004">
    <property type="protein sequence ID" value="KAJ8885507.1"/>
    <property type="molecule type" value="Genomic_DNA"/>
</dbReference>
<proteinExistence type="predicted"/>
<keyword evidence="2" id="KW-1185">Reference proteome</keyword>
<dbReference type="Gene3D" id="3.90.320.10">
    <property type="match status" value="1"/>
</dbReference>
<accession>A0ABQ9HME7</accession>
<sequence length="207" mass="22917">MDGVGIGAHDVYVASTPASHQSDPGCAVTKYGIAKEPFAIAQLHKQLEKETEPAGLYADPNLPWFAATPDALVDNDALVEVKCPVTARNLTPQEAVKENKLTFCVLKDDHLYLKENNPYFIFRNANTAILYYGPRREYPAGETGESRENPQASGIVRHDSHNVKIRERPCRVLNPVFLEASDNLFSYLSFSSSEGECKIMGIAKDKM</sequence>